<sequence length="100" mass="11466">MEAFNEYVVMMEDHVVASRNDKEIESIGSEIKRLSGELKAAKREGKKDAKNIEALTEDWRRNYHENESRRLRSRGIRTFVVLLALIVVISSSGTERSSNL</sequence>
<gene>
    <name evidence="3" type="ORF">Bca52824_080305</name>
</gene>
<keyword evidence="4" id="KW-1185">Reference proteome</keyword>
<evidence type="ECO:0000256" key="2">
    <source>
        <dbReference type="SAM" id="Phobius"/>
    </source>
</evidence>
<protein>
    <submittedName>
        <fullName evidence="3">Uncharacterized protein</fullName>
    </submittedName>
</protein>
<accession>A0A8X7TQI5</accession>
<comment type="caution">
    <text evidence="3">The sequence shown here is derived from an EMBL/GenBank/DDBJ whole genome shotgun (WGS) entry which is preliminary data.</text>
</comment>
<feature type="transmembrane region" description="Helical" evidence="2">
    <location>
        <begin position="76"/>
        <end position="94"/>
    </location>
</feature>
<dbReference type="AlphaFoldDB" id="A0A8X7TQI5"/>
<proteinExistence type="predicted"/>
<keyword evidence="2" id="KW-0812">Transmembrane</keyword>
<dbReference type="Proteomes" id="UP000886595">
    <property type="component" value="Unassembled WGS sequence"/>
</dbReference>
<evidence type="ECO:0000256" key="1">
    <source>
        <dbReference type="SAM" id="Coils"/>
    </source>
</evidence>
<evidence type="ECO:0000313" key="3">
    <source>
        <dbReference type="EMBL" id="KAG2250169.1"/>
    </source>
</evidence>
<name>A0A8X7TQI5_BRACI</name>
<evidence type="ECO:0000313" key="4">
    <source>
        <dbReference type="Proteomes" id="UP000886595"/>
    </source>
</evidence>
<keyword evidence="2" id="KW-1133">Transmembrane helix</keyword>
<organism evidence="3 4">
    <name type="scientific">Brassica carinata</name>
    <name type="common">Ethiopian mustard</name>
    <name type="synonym">Abyssinian cabbage</name>
    <dbReference type="NCBI Taxonomy" id="52824"/>
    <lineage>
        <taxon>Eukaryota</taxon>
        <taxon>Viridiplantae</taxon>
        <taxon>Streptophyta</taxon>
        <taxon>Embryophyta</taxon>
        <taxon>Tracheophyta</taxon>
        <taxon>Spermatophyta</taxon>
        <taxon>Magnoliopsida</taxon>
        <taxon>eudicotyledons</taxon>
        <taxon>Gunneridae</taxon>
        <taxon>Pentapetalae</taxon>
        <taxon>rosids</taxon>
        <taxon>malvids</taxon>
        <taxon>Brassicales</taxon>
        <taxon>Brassicaceae</taxon>
        <taxon>Brassiceae</taxon>
        <taxon>Brassica</taxon>
    </lineage>
</organism>
<keyword evidence="1" id="KW-0175">Coiled coil</keyword>
<keyword evidence="2" id="KW-0472">Membrane</keyword>
<feature type="coiled-coil region" evidence="1">
    <location>
        <begin position="24"/>
        <end position="58"/>
    </location>
</feature>
<reference evidence="3 4" key="1">
    <citation type="submission" date="2020-02" db="EMBL/GenBank/DDBJ databases">
        <authorList>
            <person name="Ma Q."/>
            <person name="Huang Y."/>
            <person name="Song X."/>
            <person name="Pei D."/>
        </authorList>
    </citation>
    <scope>NUCLEOTIDE SEQUENCE [LARGE SCALE GENOMIC DNA]</scope>
    <source>
        <strain evidence="3">Sxm20200214</strain>
        <tissue evidence="3">Leaf</tissue>
    </source>
</reference>
<dbReference type="EMBL" id="JAAMPC010000016">
    <property type="protein sequence ID" value="KAG2250169.1"/>
    <property type="molecule type" value="Genomic_DNA"/>
</dbReference>